<name>A0A0J1B4W0_9TREE</name>
<proteinExistence type="predicted"/>
<dbReference type="EMBL" id="KQ087202">
    <property type="protein sequence ID" value="KLT42719.1"/>
    <property type="molecule type" value="Genomic_DNA"/>
</dbReference>
<dbReference type="AlphaFoldDB" id="A0A0J1B4W0"/>
<evidence type="ECO:0000313" key="2">
    <source>
        <dbReference type="Proteomes" id="UP000053611"/>
    </source>
</evidence>
<reference evidence="1 2" key="1">
    <citation type="submission" date="2015-03" db="EMBL/GenBank/DDBJ databases">
        <title>Genomics and transcriptomics of the oil-accumulating basidiomycete yeast T. oleaginosus allow insights into substrate utilization and the diverse evolutionary trajectories of mating systems in fungi.</title>
        <authorList>
            <consortium name="DOE Joint Genome Institute"/>
            <person name="Kourist R."/>
            <person name="Kracht O."/>
            <person name="Bracharz F."/>
            <person name="Lipzen A."/>
            <person name="Nolan M."/>
            <person name="Ohm R."/>
            <person name="Grigoriev I."/>
            <person name="Sun S."/>
            <person name="Heitman J."/>
            <person name="Bruck T."/>
            <person name="Nowrousian M."/>
        </authorList>
    </citation>
    <scope>NUCLEOTIDE SEQUENCE [LARGE SCALE GENOMIC DNA]</scope>
    <source>
        <strain evidence="1 2">IBC0246</strain>
    </source>
</reference>
<organism evidence="1 2">
    <name type="scientific">Cutaneotrichosporon oleaginosum</name>
    <dbReference type="NCBI Taxonomy" id="879819"/>
    <lineage>
        <taxon>Eukaryota</taxon>
        <taxon>Fungi</taxon>
        <taxon>Dikarya</taxon>
        <taxon>Basidiomycota</taxon>
        <taxon>Agaricomycotina</taxon>
        <taxon>Tremellomycetes</taxon>
        <taxon>Trichosporonales</taxon>
        <taxon>Trichosporonaceae</taxon>
        <taxon>Cutaneotrichosporon</taxon>
    </lineage>
</organism>
<protein>
    <submittedName>
        <fullName evidence="1">Uncharacterized protein</fullName>
    </submittedName>
</protein>
<gene>
    <name evidence="1" type="ORF">CC85DRAFT_77675</name>
</gene>
<evidence type="ECO:0000313" key="1">
    <source>
        <dbReference type="EMBL" id="KLT42719.1"/>
    </source>
</evidence>
<sequence length="236" mass="26374">MNWGMGAPRIGWYGGEWGWWRAASLKGVLKVESRDGRFNRSNTTSTVMTTSQNVERRRDHCCTAPHHISRPLRRGAGCESNSDVVGGCIQSSHRVAWPCIIKRSGGSPMSTSGRGGDGFPCPEQQLHRSYFESTSRPAWRSSRPAKTICRSASVEAEEAFTRLRRAPTSHCSMRTRDEKLLLCEQSVYWSWVHQACHPGLACACRYGIVVSDGKRAKLRLQFHAEINIGSSSFNDQ</sequence>
<keyword evidence="2" id="KW-1185">Reference proteome</keyword>
<accession>A0A0J1B4W0</accession>
<dbReference type="Proteomes" id="UP000053611">
    <property type="component" value="Unassembled WGS sequence"/>
</dbReference>